<protein>
    <submittedName>
        <fullName evidence="1">Uncharacterized protein</fullName>
    </submittedName>
</protein>
<accession>A0A3G4ZQX2</accession>
<evidence type="ECO:0000313" key="1">
    <source>
        <dbReference type="EMBL" id="AYV75829.1"/>
    </source>
</evidence>
<sequence>MDKKTQEFINRAKNIHGNKYDCTDSIYINYDTKVHIRCNNHDEDLIFEQAPKHHLRGSGCHKCARQIQADSFKSTQDEFIKKSLEMHGNKYDYSESIYEGSLKNITIKCLVHGPFTQLAKNHLKGSGCLECGRDNSKRKQTLSTEEFIKRAIKTHGDNFDYSDTVYIDAHTNIKIKCKQHNKIFEQQPCSHLNGAGCEDCKADKIGNVRRQTVEWFIEKANEVHNNKYDYSKVIYKNSRDKVLIICKEHGEFSQIAGAHIFGSGCYDCGQIKSADKCRNSLDEFIEKSQKVHGNKFDYSKVKYVNNKTKIIIICKIHGEFSQEPSSHLKGCGCIKCLYCPNCLLFRTNGQICICCKGIDNKIKYIKEKELAVIKFLRENLSEYEFTHNKSVGTDCTGGRLYPDVRFDFNYYNLIVEIDEFEHRGSGYDCDKARMYDIIAKLGMPCIFIRYNPDNKDSRLEVLLETIKQYVELDIDDVGNIFDNYGFKAIYLFYSKK</sequence>
<name>A0A3G4ZQX2_9VIRU</name>
<gene>
    <name evidence="1" type="ORF">Terrestrivirus3_98</name>
</gene>
<organism evidence="1">
    <name type="scientific">Terrestrivirus sp</name>
    <dbReference type="NCBI Taxonomy" id="2487775"/>
    <lineage>
        <taxon>Viruses</taxon>
        <taxon>Varidnaviria</taxon>
        <taxon>Bamfordvirae</taxon>
        <taxon>Nucleocytoviricota</taxon>
        <taxon>Megaviricetes</taxon>
        <taxon>Imitervirales</taxon>
        <taxon>Mimiviridae</taxon>
        <taxon>Klosneuvirinae</taxon>
    </lineage>
</organism>
<proteinExistence type="predicted"/>
<dbReference type="EMBL" id="MK071981">
    <property type="protein sequence ID" value="AYV75829.1"/>
    <property type="molecule type" value="Genomic_DNA"/>
</dbReference>
<reference evidence="1" key="1">
    <citation type="submission" date="2018-10" db="EMBL/GenBank/DDBJ databases">
        <title>Hidden diversity of soil giant viruses.</title>
        <authorList>
            <person name="Schulz F."/>
            <person name="Alteio L."/>
            <person name="Goudeau D."/>
            <person name="Ryan E.M."/>
            <person name="Malmstrom R.R."/>
            <person name="Blanchard J."/>
            <person name="Woyke T."/>
        </authorList>
    </citation>
    <scope>NUCLEOTIDE SEQUENCE</scope>
    <source>
        <strain evidence="1">TEV1</strain>
    </source>
</reference>